<organism evidence="3 4">
    <name type="scientific">Cylindrodendrum hubeiense</name>
    <dbReference type="NCBI Taxonomy" id="595255"/>
    <lineage>
        <taxon>Eukaryota</taxon>
        <taxon>Fungi</taxon>
        <taxon>Dikarya</taxon>
        <taxon>Ascomycota</taxon>
        <taxon>Pezizomycotina</taxon>
        <taxon>Sordariomycetes</taxon>
        <taxon>Hypocreomycetidae</taxon>
        <taxon>Hypocreales</taxon>
        <taxon>Nectriaceae</taxon>
        <taxon>Cylindrodendrum</taxon>
    </lineage>
</organism>
<name>A0A9P5HCH1_9HYPO</name>
<dbReference type="OrthoDB" id="4944568at2759"/>
<evidence type="ECO:0000313" key="4">
    <source>
        <dbReference type="Proteomes" id="UP000722485"/>
    </source>
</evidence>
<proteinExistence type="predicted"/>
<evidence type="ECO:0000313" key="3">
    <source>
        <dbReference type="EMBL" id="KAF7549478.1"/>
    </source>
</evidence>
<dbReference type="Proteomes" id="UP000722485">
    <property type="component" value="Unassembled WGS sequence"/>
</dbReference>
<feature type="domain" description="Ecp2 effector protein-like" evidence="2">
    <location>
        <begin position="86"/>
        <end position="211"/>
    </location>
</feature>
<dbReference type="InterPro" id="IPR029226">
    <property type="entry name" value="Ecp2-like"/>
</dbReference>
<evidence type="ECO:0000259" key="2">
    <source>
        <dbReference type="Pfam" id="PF14856"/>
    </source>
</evidence>
<dbReference type="Pfam" id="PF14856">
    <property type="entry name" value="Hce2"/>
    <property type="match status" value="1"/>
</dbReference>
<keyword evidence="1" id="KW-0732">Signal</keyword>
<sequence>MRSLATPVVLATLLASFASAAPATYETTSAAAPAATTASSSKHDIIIVSTVLSCASATSVASATSSPAASETPASWTPTVHHQKACGDASFAEASADDPVTPADWDACASLYSAWDAYNGTFTIGRKNATSGSDSDAPSYDDPAKRAYDAPSTNVEYIPILQSDSCTFALKPESLDQLLAMGDVDISVILKTALNEHSSGSLLGVRGSVNCAVRGSDKSVKAALGWQLYYPGA</sequence>
<dbReference type="AlphaFoldDB" id="A0A9P5HCH1"/>
<reference evidence="3" key="1">
    <citation type="submission" date="2020-03" db="EMBL/GenBank/DDBJ databases">
        <title>Draft Genome Sequence of Cylindrodendrum hubeiense.</title>
        <authorList>
            <person name="Buettner E."/>
            <person name="Kellner H."/>
        </authorList>
    </citation>
    <scope>NUCLEOTIDE SEQUENCE</scope>
    <source>
        <strain evidence="3">IHI 201604</strain>
    </source>
</reference>
<feature type="chain" id="PRO_5040231365" description="Ecp2 effector protein-like domain-containing protein" evidence="1">
    <location>
        <begin position="21"/>
        <end position="233"/>
    </location>
</feature>
<accession>A0A9P5HCH1</accession>
<gene>
    <name evidence="3" type="ORF">G7Z17_g6367</name>
</gene>
<keyword evidence="4" id="KW-1185">Reference proteome</keyword>
<comment type="caution">
    <text evidence="3">The sequence shown here is derived from an EMBL/GenBank/DDBJ whole genome shotgun (WGS) entry which is preliminary data.</text>
</comment>
<evidence type="ECO:0000256" key="1">
    <source>
        <dbReference type="SAM" id="SignalP"/>
    </source>
</evidence>
<protein>
    <recommendedName>
        <fullName evidence="2">Ecp2 effector protein-like domain-containing protein</fullName>
    </recommendedName>
</protein>
<dbReference type="EMBL" id="JAANBB010000121">
    <property type="protein sequence ID" value="KAF7549478.1"/>
    <property type="molecule type" value="Genomic_DNA"/>
</dbReference>
<feature type="signal peptide" evidence="1">
    <location>
        <begin position="1"/>
        <end position="20"/>
    </location>
</feature>